<name>A0AAV9BLA7_ACOGR</name>
<sequence>MATLGYQSVEDMFNDLTDYHQAKTLKQETSVKTPKACPTPNTLPTPGFSVNPSPSLFSFVPPSPANPIFPTTSTPSPYQATSNQGPLNSPPRGETLDETI</sequence>
<evidence type="ECO:0000256" key="1">
    <source>
        <dbReference type="SAM" id="MobiDB-lite"/>
    </source>
</evidence>
<dbReference type="AlphaFoldDB" id="A0AAV9BLA7"/>
<protein>
    <submittedName>
        <fullName evidence="2">Uncharacterized protein</fullName>
    </submittedName>
</protein>
<evidence type="ECO:0000313" key="2">
    <source>
        <dbReference type="EMBL" id="KAK1277558.1"/>
    </source>
</evidence>
<gene>
    <name evidence="2" type="ORF">QJS04_geneDACA024731</name>
</gene>
<feature type="region of interest" description="Disordered" evidence="1">
    <location>
        <begin position="30"/>
        <end position="49"/>
    </location>
</feature>
<evidence type="ECO:0000313" key="3">
    <source>
        <dbReference type="Proteomes" id="UP001179952"/>
    </source>
</evidence>
<reference evidence="2" key="2">
    <citation type="submission" date="2023-06" db="EMBL/GenBank/DDBJ databases">
        <authorList>
            <person name="Ma L."/>
            <person name="Liu K.-W."/>
            <person name="Li Z."/>
            <person name="Hsiao Y.-Y."/>
            <person name="Qi Y."/>
            <person name="Fu T."/>
            <person name="Tang G."/>
            <person name="Zhang D."/>
            <person name="Sun W.-H."/>
            <person name="Liu D.-K."/>
            <person name="Li Y."/>
            <person name="Chen G.-Z."/>
            <person name="Liu X.-D."/>
            <person name="Liao X.-Y."/>
            <person name="Jiang Y.-T."/>
            <person name="Yu X."/>
            <person name="Hao Y."/>
            <person name="Huang J."/>
            <person name="Zhao X.-W."/>
            <person name="Ke S."/>
            <person name="Chen Y.-Y."/>
            <person name="Wu W.-L."/>
            <person name="Hsu J.-L."/>
            <person name="Lin Y.-F."/>
            <person name="Huang M.-D."/>
            <person name="Li C.-Y."/>
            <person name="Huang L."/>
            <person name="Wang Z.-W."/>
            <person name="Zhao X."/>
            <person name="Zhong W.-Y."/>
            <person name="Peng D.-H."/>
            <person name="Ahmad S."/>
            <person name="Lan S."/>
            <person name="Zhang J.-S."/>
            <person name="Tsai W.-C."/>
            <person name="Van De Peer Y."/>
            <person name="Liu Z.-J."/>
        </authorList>
    </citation>
    <scope>NUCLEOTIDE SEQUENCE</scope>
    <source>
        <strain evidence="2">SCP</strain>
        <tissue evidence="2">Leaves</tissue>
    </source>
</reference>
<feature type="region of interest" description="Disordered" evidence="1">
    <location>
        <begin position="62"/>
        <end position="100"/>
    </location>
</feature>
<organism evidence="2 3">
    <name type="scientific">Acorus gramineus</name>
    <name type="common">Dwarf sweet flag</name>
    <dbReference type="NCBI Taxonomy" id="55184"/>
    <lineage>
        <taxon>Eukaryota</taxon>
        <taxon>Viridiplantae</taxon>
        <taxon>Streptophyta</taxon>
        <taxon>Embryophyta</taxon>
        <taxon>Tracheophyta</taxon>
        <taxon>Spermatophyta</taxon>
        <taxon>Magnoliopsida</taxon>
        <taxon>Liliopsida</taxon>
        <taxon>Acoraceae</taxon>
        <taxon>Acorus</taxon>
    </lineage>
</organism>
<accession>A0AAV9BLA7</accession>
<dbReference type="EMBL" id="JAUJYN010000002">
    <property type="protein sequence ID" value="KAK1277558.1"/>
    <property type="molecule type" value="Genomic_DNA"/>
</dbReference>
<comment type="caution">
    <text evidence="2">The sequence shown here is derived from an EMBL/GenBank/DDBJ whole genome shotgun (WGS) entry which is preliminary data.</text>
</comment>
<dbReference type="Proteomes" id="UP001179952">
    <property type="component" value="Unassembled WGS sequence"/>
</dbReference>
<proteinExistence type="predicted"/>
<feature type="compositionally biased region" description="Polar residues" evidence="1">
    <location>
        <begin position="69"/>
        <end position="87"/>
    </location>
</feature>
<reference evidence="2" key="1">
    <citation type="journal article" date="2023" name="Nat. Commun.">
        <title>Diploid and tetraploid genomes of Acorus and the evolution of monocots.</title>
        <authorList>
            <person name="Ma L."/>
            <person name="Liu K.W."/>
            <person name="Li Z."/>
            <person name="Hsiao Y.Y."/>
            <person name="Qi Y."/>
            <person name="Fu T."/>
            <person name="Tang G.D."/>
            <person name="Zhang D."/>
            <person name="Sun W.H."/>
            <person name="Liu D.K."/>
            <person name="Li Y."/>
            <person name="Chen G.Z."/>
            <person name="Liu X.D."/>
            <person name="Liao X.Y."/>
            <person name="Jiang Y.T."/>
            <person name="Yu X."/>
            <person name="Hao Y."/>
            <person name="Huang J."/>
            <person name="Zhao X.W."/>
            <person name="Ke S."/>
            <person name="Chen Y.Y."/>
            <person name="Wu W.L."/>
            <person name="Hsu J.L."/>
            <person name="Lin Y.F."/>
            <person name="Huang M.D."/>
            <person name="Li C.Y."/>
            <person name="Huang L."/>
            <person name="Wang Z.W."/>
            <person name="Zhao X."/>
            <person name="Zhong W.Y."/>
            <person name="Peng D.H."/>
            <person name="Ahmad S."/>
            <person name="Lan S."/>
            <person name="Zhang J.S."/>
            <person name="Tsai W.C."/>
            <person name="Van de Peer Y."/>
            <person name="Liu Z.J."/>
        </authorList>
    </citation>
    <scope>NUCLEOTIDE SEQUENCE</scope>
    <source>
        <strain evidence="2">SCP</strain>
    </source>
</reference>
<keyword evidence="3" id="KW-1185">Reference proteome</keyword>